<feature type="transmembrane region" description="Helical" evidence="1">
    <location>
        <begin position="34"/>
        <end position="57"/>
    </location>
</feature>
<dbReference type="GO" id="GO:0015558">
    <property type="term" value="F:secondary active p-aminobenzoyl-glutamate transmembrane transporter activity"/>
    <property type="evidence" value="ECO:0007669"/>
    <property type="project" value="InterPro"/>
</dbReference>
<keyword evidence="1" id="KW-0812">Transmembrane</keyword>
<feature type="transmembrane region" description="Helical" evidence="1">
    <location>
        <begin position="269"/>
        <end position="290"/>
    </location>
</feature>
<keyword evidence="1" id="KW-1133">Transmembrane helix</keyword>
<organism evidence="2 3">
    <name type="scientific">Peribacillus cavernae</name>
    <dbReference type="NCBI Taxonomy" id="1674310"/>
    <lineage>
        <taxon>Bacteria</taxon>
        <taxon>Bacillati</taxon>
        <taxon>Bacillota</taxon>
        <taxon>Bacilli</taxon>
        <taxon>Bacillales</taxon>
        <taxon>Bacillaceae</taxon>
        <taxon>Peribacillus</taxon>
    </lineage>
</organism>
<dbReference type="InterPro" id="IPR004697">
    <property type="entry name" value="AbgT"/>
</dbReference>
<dbReference type="GO" id="GO:1902604">
    <property type="term" value="P:p-aminobenzoyl-glutamate transmembrane transport"/>
    <property type="evidence" value="ECO:0007669"/>
    <property type="project" value="InterPro"/>
</dbReference>
<evidence type="ECO:0000313" key="3">
    <source>
        <dbReference type="Proteomes" id="UP000267430"/>
    </source>
</evidence>
<dbReference type="AlphaFoldDB" id="A0A433HVY1"/>
<reference evidence="2 3" key="1">
    <citation type="submission" date="2018-12" db="EMBL/GenBank/DDBJ databases">
        <title>Bacillus chawlae sp. nov., Bacillus glennii sp. nov., and Bacillus saganii sp. nov. Isolated from the Vehicle Assembly Building at Kennedy Space Center where the Viking Spacecraft were Assembled.</title>
        <authorList>
            <person name="Seuylemezian A."/>
            <person name="Vaishampayan P."/>
        </authorList>
    </citation>
    <scope>NUCLEOTIDE SEQUENCE [LARGE SCALE GENOMIC DNA]</scope>
    <source>
        <strain evidence="2 3">L5</strain>
    </source>
</reference>
<dbReference type="EMBL" id="RYZZ01000002">
    <property type="protein sequence ID" value="RUQ32456.1"/>
    <property type="molecule type" value="Genomic_DNA"/>
</dbReference>
<dbReference type="Proteomes" id="UP000267430">
    <property type="component" value="Unassembled WGS sequence"/>
</dbReference>
<dbReference type="PANTHER" id="PTHR30282:SF0">
    <property type="entry name" value="P-AMINOBENZOYL-GLUTAMATE TRANSPORT PROTEIN"/>
    <property type="match status" value="1"/>
</dbReference>
<feature type="transmembrane region" description="Helical" evidence="1">
    <location>
        <begin position="477"/>
        <end position="502"/>
    </location>
</feature>
<evidence type="ECO:0000313" key="2">
    <source>
        <dbReference type="EMBL" id="RUQ32456.1"/>
    </source>
</evidence>
<gene>
    <name evidence="2" type="ORF">ELQ35_02175</name>
</gene>
<protein>
    <submittedName>
        <fullName evidence="2">AbgT family transporter</fullName>
    </submittedName>
</protein>
<keyword evidence="1" id="KW-0472">Membrane</keyword>
<feature type="transmembrane region" description="Helical" evidence="1">
    <location>
        <begin position="350"/>
        <end position="369"/>
    </location>
</feature>
<feature type="transmembrane region" description="Helical" evidence="1">
    <location>
        <begin position="131"/>
        <end position="164"/>
    </location>
</feature>
<comment type="caution">
    <text evidence="2">The sequence shown here is derived from an EMBL/GenBank/DDBJ whole genome shotgun (WGS) entry which is preliminary data.</text>
</comment>
<feature type="transmembrane region" description="Helical" evidence="1">
    <location>
        <begin position="310"/>
        <end position="329"/>
    </location>
</feature>
<feature type="transmembrane region" description="Helical" evidence="1">
    <location>
        <begin position="447"/>
        <end position="465"/>
    </location>
</feature>
<dbReference type="PANTHER" id="PTHR30282">
    <property type="entry name" value="P-AMINOBENZOYL GLUTAMATE TRANSPORTER"/>
    <property type="match status" value="1"/>
</dbReference>
<proteinExistence type="predicted"/>
<feature type="transmembrane region" description="Helical" evidence="1">
    <location>
        <begin position="416"/>
        <end position="435"/>
    </location>
</feature>
<sequence>MSLPEIHVDKSRKKGPFVKFLDRVEKYGNKLPDVLTLFLLIIIAVLLLSSIAASLGWSTVNPTTNEKIVAVNLLSSEGIIKILTEMVTNFTSFPPLGLVLSVMLGVGIAETTGLISAAMKKTVLLSPKPLILPIIVLVSLLGHVAADAAFIVMPPIAAMVFIMIGRHPIAGLAAAYAAVAGGFSANLLLSVVDVLLASFTETGAKFIDPNFVANPAMNYYFMAASTIMLIPLTVYVTSKIVEPRLGSYSGSVEIQAEIEDITKEEKRGLLWAGIALLICVVILLILTLPSGAFLRDPKTDSLLVSPLMKGLVPIMLFLFLIPSIAYGVGAKVIRSDKDIAEHLTKSMSGMGYYIVLAFVAAQMIAYFNWSNLGPIVAIKGAEFLKEIGITGLSLLILFILFVAVIDFVIASTSAKWAILAPVFVPMFLILGYSPAFTQAAYRIGDSIVNTITPMMPYFAILLTFAKKYNKDIQIGTLISILLPYTLFYGIFWIGLFAIWYFLGLPLGPGNYIHVQ</sequence>
<dbReference type="Pfam" id="PF03806">
    <property type="entry name" value="ABG_transport"/>
    <property type="match status" value="1"/>
</dbReference>
<dbReference type="RefSeq" id="WP_126863216.1">
    <property type="nucleotide sequence ID" value="NZ_JAUSTX010000021.1"/>
</dbReference>
<feature type="transmembrane region" description="Helical" evidence="1">
    <location>
        <begin position="96"/>
        <end position="119"/>
    </location>
</feature>
<evidence type="ECO:0000256" key="1">
    <source>
        <dbReference type="SAM" id="Phobius"/>
    </source>
</evidence>
<feature type="transmembrane region" description="Helical" evidence="1">
    <location>
        <begin position="176"/>
        <end position="199"/>
    </location>
</feature>
<keyword evidence="3" id="KW-1185">Reference proteome</keyword>
<dbReference type="OrthoDB" id="3314392at2"/>
<feature type="transmembrane region" description="Helical" evidence="1">
    <location>
        <begin position="389"/>
        <end position="409"/>
    </location>
</feature>
<accession>A0A433HVY1</accession>
<feature type="transmembrane region" description="Helical" evidence="1">
    <location>
        <begin position="219"/>
        <end position="237"/>
    </location>
</feature>
<name>A0A433HVY1_9BACI</name>